<evidence type="ECO:0000256" key="1">
    <source>
        <dbReference type="ARBA" id="ARBA00008324"/>
    </source>
</evidence>
<dbReference type="NCBIfam" id="TIGR02286">
    <property type="entry name" value="PaaD"/>
    <property type="match status" value="1"/>
</dbReference>
<dbReference type="NCBIfam" id="TIGR00369">
    <property type="entry name" value="unchar_dom_1"/>
    <property type="match status" value="1"/>
</dbReference>
<name>A0A2P8DMV6_9ACTN</name>
<dbReference type="FunFam" id="3.10.129.10:FF:000022">
    <property type="entry name" value="Phenylacetic acid degradation protein"/>
    <property type="match status" value="1"/>
</dbReference>
<accession>A0A2P8DMV6</accession>
<evidence type="ECO:0000259" key="3">
    <source>
        <dbReference type="Pfam" id="PF03061"/>
    </source>
</evidence>
<dbReference type="EMBL" id="PYGA01000005">
    <property type="protein sequence ID" value="PSK98547.1"/>
    <property type="molecule type" value="Genomic_DNA"/>
</dbReference>
<reference evidence="4 5" key="1">
    <citation type="submission" date="2018-03" db="EMBL/GenBank/DDBJ databases">
        <title>Genomic Encyclopedia of Archaeal and Bacterial Type Strains, Phase II (KMG-II): from individual species to whole genera.</title>
        <authorList>
            <person name="Goeker M."/>
        </authorList>
    </citation>
    <scope>NUCLEOTIDE SEQUENCE [LARGE SCALE GENOMIC DNA]</scope>
    <source>
        <strain evidence="4 5">DSM 45312</strain>
    </source>
</reference>
<dbReference type="PANTHER" id="PTHR42856">
    <property type="entry name" value="ACYL-COENZYME A THIOESTERASE PAAI"/>
    <property type="match status" value="1"/>
</dbReference>
<dbReference type="InterPro" id="IPR011973">
    <property type="entry name" value="PaaD"/>
</dbReference>
<gene>
    <name evidence="4" type="ORF">CLV63_105221</name>
</gene>
<evidence type="ECO:0000313" key="4">
    <source>
        <dbReference type="EMBL" id="PSK98547.1"/>
    </source>
</evidence>
<dbReference type="InterPro" id="IPR029069">
    <property type="entry name" value="HotDog_dom_sf"/>
</dbReference>
<keyword evidence="5" id="KW-1185">Reference proteome</keyword>
<feature type="domain" description="Thioesterase" evidence="3">
    <location>
        <begin position="58"/>
        <end position="126"/>
    </location>
</feature>
<sequence length="152" mass="15660">MYQPPHNGADPQRTAEESVAAMMAADVSAGPLGIDVDRVAPGRARATMRVTPAMVNGHGLCHGGYVFLIADTAFAAACNTYGVATVAAGADITFVAAARAGDLLTAHATERTRYGRSGLYDATVTRAAASAGPDEVIAEFRGRSRALPAARR</sequence>
<comment type="caution">
    <text evidence="4">The sequence shown here is derived from an EMBL/GenBank/DDBJ whole genome shotgun (WGS) entry which is preliminary data.</text>
</comment>
<dbReference type="InterPro" id="IPR052723">
    <property type="entry name" value="Acyl-CoA_thioesterase_PaaI"/>
</dbReference>
<dbReference type="AlphaFoldDB" id="A0A2P8DMV6"/>
<comment type="similarity">
    <text evidence="1">Belongs to the thioesterase PaaI family.</text>
</comment>
<dbReference type="Pfam" id="PF03061">
    <property type="entry name" value="4HBT"/>
    <property type="match status" value="1"/>
</dbReference>
<dbReference type="InterPro" id="IPR006683">
    <property type="entry name" value="Thioestr_dom"/>
</dbReference>
<dbReference type="Proteomes" id="UP000240542">
    <property type="component" value="Unassembled WGS sequence"/>
</dbReference>
<proteinExistence type="inferred from homology"/>
<protein>
    <submittedName>
        <fullName evidence="4">Acyl-CoA thioesterase</fullName>
    </submittedName>
</protein>
<dbReference type="RefSeq" id="WP_245928687.1">
    <property type="nucleotide sequence ID" value="NZ_PYGA01000005.1"/>
</dbReference>
<dbReference type="InterPro" id="IPR003736">
    <property type="entry name" value="PAAI_dom"/>
</dbReference>
<evidence type="ECO:0000256" key="2">
    <source>
        <dbReference type="ARBA" id="ARBA00022801"/>
    </source>
</evidence>
<dbReference type="GO" id="GO:0016289">
    <property type="term" value="F:acyl-CoA hydrolase activity"/>
    <property type="evidence" value="ECO:0007669"/>
    <property type="project" value="TreeGrafter"/>
</dbReference>
<organism evidence="4 5">
    <name type="scientific">Murinocardiopsis flavida</name>
    <dbReference type="NCBI Taxonomy" id="645275"/>
    <lineage>
        <taxon>Bacteria</taxon>
        <taxon>Bacillati</taxon>
        <taxon>Actinomycetota</taxon>
        <taxon>Actinomycetes</taxon>
        <taxon>Streptosporangiales</taxon>
        <taxon>Nocardiopsidaceae</taxon>
        <taxon>Murinocardiopsis</taxon>
    </lineage>
</organism>
<dbReference type="PANTHER" id="PTHR42856:SF1">
    <property type="entry name" value="ACYL-COENZYME A THIOESTERASE PAAI"/>
    <property type="match status" value="1"/>
</dbReference>
<dbReference type="CDD" id="cd03443">
    <property type="entry name" value="PaaI_thioesterase"/>
    <property type="match status" value="1"/>
</dbReference>
<evidence type="ECO:0000313" key="5">
    <source>
        <dbReference type="Proteomes" id="UP000240542"/>
    </source>
</evidence>
<dbReference type="SUPFAM" id="SSF54637">
    <property type="entry name" value="Thioesterase/thiol ester dehydrase-isomerase"/>
    <property type="match status" value="1"/>
</dbReference>
<keyword evidence="2" id="KW-0378">Hydrolase</keyword>
<dbReference type="Gene3D" id="3.10.129.10">
    <property type="entry name" value="Hotdog Thioesterase"/>
    <property type="match status" value="1"/>
</dbReference>